<evidence type="ECO:0000313" key="3">
    <source>
        <dbReference type="Proteomes" id="UP000033572"/>
    </source>
</evidence>
<gene>
    <name evidence="2" type="ORF">RN50_02091</name>
</gene>
<keyword evidence="3" id="KW-1185">Reference proteome</keyword>
<sequence>MYEHPYLAYAVTESQQAEIQQAADRRRFLIEHADQIVPRAAGPLRRLGQRMLRVARSARGTSTGRVSSGSRTPDAAGHNPIDRPSAAGCEPAPAR</sequence>
<evidence type="ECO:0000256" key="1">
    <source>
        <dbReference type="SAM" id="MobiDB-lite"/>
    </source>
</evidence>
<feature type="compositionally biased region" description="Low complexity" evidence="1">
    <location>
        <begin position="57"/>
        <end position="72"/>
    </location>
</feature>
<dbReference type="Proteomes" id="UP000033572">
    <property type="component" value="Unassembled WGS sequence"/>
</dbReference>
<reference evidence="2 3" key="1">
    <citation type="submission" date="2015-02" db="EMBL/GenBank/DDBJ databases">
        <title>Draft genome sequences of ten Microbacterium spp. with emphasis on heavy metal contaminated environments.</title>
        <authorList>
            <person name="Corretto E."/>
        </authorList>
    </citation>
    <scope>NUCLEOTIDE SEQUENCE [LARGE SCALE GENOMIC DNA]</scope>
    <source>
        <strain evidence="2 3">DSM 12966</strain>
    </source>
</reference>
<proteinExistence type="predicted"/>
<organism evidence="2 3">
    <name type="scientific">Microbacterium foliorum</name>
    <dbReference type="NCBI Taxonomy" id="104336"/>
    <lineage>
        <taxon>Bacteria</taxon>
        <taxon>Bacillati</taxon>
        <taxon>Actinomycetota</taxon>
        <taxon>Actinomycetes</taxon>
        <taxon>Micrococcales</taxon>
        <taxon>Microbacteriaceae</taxon>
        <taxon>Microbacterium</taxon>
    </lineage>
</organism>
<dbReference type="GeneID" id="94443091"/>
<dbReference type="AlphaFoldDB" id="A0A0F0KLX3"/>
<feature type="region of interest" description="Disordered" evidence="1">
    <location>
        <begin position="54"/>
        <end position="95"/>
    </location>
</feature>
<accession>A0A0F0KLX3</accession>
<comment type="caution">
    <text evidence="2">The sequence shown here is derived from an EMBL/GenBank/DDBJ whole genome shotgun (WGS) entry which is preliminary data.</text>
</comment>
<dbReference type="KEGG" id="mfol:DXT68_01685"/>
<dbReference type="RefSeq" id="WP_045254439.1">
    <property type="nucleotide sequence ID" value="NZ_CAKKLS010000028.1"/>
</dbReference>
<dbReference type="EMBL" id="JYIU01000043">
    <property type="protein sequence ID" value="KJL20246.1"/>
    <property type="molecule type" value="Genomic_DNA"/>
</dbReference>
<protein>
    <submittedName>
        <fullName evidence="2">Uncharacterized protein</fullName>
    </submittedName>
</protein>
<dbReference type="PATRIC" id="fig|104336.4.peg.2133"/>
<evidence type="ECO:0000313" key="2">
    <source>
        <dbReference type="EMBL" id="KJL20246.1"/>
    </source>
</evidence>
<name>A0A0F0KLX3_9MICO</name>